<gene>
    <name evidence="1" type="ORF">B0H17DRAFT_1230154</name>
</gene>
<dbReference type="Proteomes" id="UP001221757">
    <property type="component" value="Unassembled WGS sequence"/>
</dbReference>
<proteinExistence type="predicted"/>
<organism evidence="1 2">
    <name type="scientific">Mycena rosella</name>
    <name type="common">Pink bonnet</name>
    <name type="synonym">Agaricus rosellus</name>
    <dbReference type="NCBI Taxonomy" id="1033263"/>
    <lineage>
        <taxon>Eukaryota</taxon>
        <taxon>Fungi</taxon>
        <taxon>Dikarya</taxon>
        <taxon>Basidiomycota</taxon>
        <taxon>Agaricomycotina</taxon>
        <taxon>Agaricomycetes</taxon>
        <taxon>Agaricomycetidae</taxon>
        <taxon>Agaricales</taxon>
        <taxon>Marasmiineae</taxon>
        <taxon>Mycenaceae</taxon>
        <taxon>Mycena</taxon>
    </lineage>
</organism>
<protein>
    <submittedName>
        <fullName evidence="1">Uncharacterized protein</fullName>
    </submittedName>
</protein>
<sequence>MVIRHIDLTLPGFMDDSALLYGAIAFLTNTAGPAGPCAQHCWHAAFNAEECQGVSRAPLLNHALVLLTEAITAGPFYRHAVQSIKADLLPALMDVSRYFTDECVVKPLNYFLRKVLPAAMVSYWVLWPTVMGLDSLTKIAISPKFRKSETFPVWQDVRDLAQERFCVLVEYSATAGAMRASDNVRNVNPQSTSVASAVAARQYTVVALRVSVWIGARASIESPAKTSNQCVAMNQGNDEPLCGRELSFMRALLHSDYLAHRCQVLCRQLGHIMCHPDTDFYTLFWYTEGKVDIDVHAIGEYPERYDWDVAWDYYARRKAQSEGRMDLFLAMTSTEHGTRAQMFPRRCRDARVSDGLKEIARTTPPMAVGDDLGEIFEPLILALVAQDEGSIH</sequence>
<evidence type="ECO:0000313" key="2">
    <source>
        <dbReference type="Proteomes" id="UP001221757"/>
    </source>
</evidence>
<reference evidence="1" key="1">
    <citation type="submission" date="2023-03" db="EMBL/GenBank/DDBJ databases">
        <title>Massive genome expansion in bonnet fungi (Mycena s.s.) driven by repeated elements and novel gene families across ecological guilds.</title>
        <authorList>
            <consortium name="Lawrence Berkeley National Laboratory"/>
            <person name="Harder C.B."/>
            <person name="Miyauchi S."/>
            <person name="Viragh M."/>
            <person name="Kuo A."/>
            <person name="Thoen E."/>
            <person name="Andreopoulos B."/>
            <person name="Lu D."/>
            <person name="Skrede I."/>
            <person name="Drula E."/>
            <person name="Henrissat B."/>
            <person name="Morin E."/>
            <person name="Kohler A."/>
            <person name="Barry K."/>
            <person name="LaButti K."/>
            <person name="Morin E."/>
            <person name="Salamov A."/>
            <person name="Lipzen A."/>
            <person name="Mereny Z."/>
            <person name="Hegedus B."/>
            <person name="Baldrian P."/>
            <person name="Stursova M."/>
            <person name="Weitz H."/>
            <person name="Taylor A."/>
            <person name="Grigoriev I.V."/>
            <person name="Nagy L.G."/>
            <person name="Martin F."/>
            <person name="Kauserud H."/>
        </authorList>
    </citation>
    <scope>NUCLEOTIDE SEQUENCE</scope>
    <source>
        <strain evidence="1">CBHHK067</strain>
    </source>
</reference>
<dbReference type="EMBL" id="JARKIE010000115">
    <property type="protein sequence ID" value="KAJ7681662.1"/>
    <property type="molecule type" value="Genomic_DNA"/>
</dbReference>
<accession>A0AAD7GDR1</accession>
<keyword evidence="2" id="KW-1185">Reference proteome</keyword>
<comment type="caution">
    <text evidence="1">The sequence shown here is derived from an EMBL/GenBank/DDBJ whole genome shotgun (WGS) entry which is preliminary data.</text>
</comment>
<dbReference type="AlphaFoldDB" id="A0AAD7GDR1"/>
<name>A0AAD7GDR1_MYCRO</name>
<evidence type="ECO:0000313" key="1">
    <source>
        <dbReference type="EMBL" id="KAJ7681662.1"/>
    </source>
</evidence>